<keyword evidence="5" id="KW-0560">Oxidoreductase</keyword>
<feature type="domain" description="Catechol dioxygenase N-terminal" evidence="9">
    <location>
        <begin position="22"/>
        <end position="92"/>
    </location>
</feature>
<organism evidence="10 11">
    <name type="scientific">Bradyrhizobium erythrophlei</name>
    <dbReference type="NCBI Taxonomy" id="1437360"/>
    <lineage>
        <taxon>Bacteria</taxon>
        <taxon>Pseudomonadati</taxon>
        <taxon>Pseudomonadota</taxon>
        <taxon>Alphaproteobacteria</taxon>
        <taxon>Hyphomicrobiales</taxon>
        <taxon>Nitrobacteraceae</taxon>
        <taxon>Bradyrhizobium</taxon>
    </lineage>
</organism>
<evidence type="ECO:0000256" key="3">
    <source>
        <dbReference type="ARBA" id="ARBA00022723"/>
    </source>
</evidence>
<evidence type="ECO:0000256" key="1">
    <source>
        <dbReference type="ARBA" id="ARBA00001965"/>
    </source>
</evidence>
<dbReference type="Pfam" id="PF00775">
    <property type="entry name" value="Dioxygenase_C"/>
    <property type="match status" value="1"/>
</dbReference>
<dbReference type="SUPFAM" id="SSF49482">
    <property type="entry name" value="Aromatic compound dioxygenase"/>
    <property type="match status" value="1"/>
</dbReference>
<dbReference type="Pfam" id="PF04444">
    <property type="entry name" value="Dioxygenase_N"/>
    <property type="match status" value="1"/>
</dbReference>
<dbReference type="GO" id="GO:0008199">
    <property type="term" value="F:ferric iron binding"/>
    <property type="evidence" value="ECO:0007669"/>
    <property type="project" value="InterPro"/>
</dbReference>
<dbReference type="PANTHER" id="PTHR33711">
    <property type="entry name" value="DIOXYGENASE, PUTATIVE (AFU_ORTHOLOGUE AFUA_2G02910)-RELATED"/>
    <property type="match status" value="1"/>
</dbReference>
<comment type="cofactor">
    <cofactor evidence="1">
        <name>Fe(3+)</name>
        <dbReference type="ChEBI" id="CHEBI:29034"/>
    </cofactor>
</comment>
<dbReference type="Gene3D" id="2.60.130.10">
    <property type="entry name" value="Aromatic compound dioxygenase"/>
    <property type="match status" value="1"/>
</dbReference>
<dbReference type="Proteomes" id="UP000184096">
    <property type="component" value="Chromosome I"/>
</dbReference>
<dbReference type="OrthoDB" id="9800887at2"/>
<feature type="domain" description="Intradiol ring-cleavage dioxygenases" evidence="8">
    <location>
        <begin position="103"/>
        <end position="255"/>
    </location>
</feature>
<evidence type="ECO:0000256" key="5">
    <source>
        <dbReference type="ARBA" id="ARBA00023002"/>
    </source>
</evidence>
<evidence type="ECO:0000259" key="9">
    <source>
        <dbReference type="Pfam" id="PF04444"/>
    </source>
</evidence>
<dbReference type="AlphaFoldDB" id="A0A1M7TJM2"/>
<evidence type="ECO:0000256" key="2">
    <source>
        <dbReference type="ARBA" id="ARBA00007825"/>
    </source>
</evidence>
<dbReference type="GO" id="GO:0009712">
    <property type="term" value="P:catechol-containing compound metabolic process"/>
    <property type="evidence" value="ECO:0007669"/>
    <property type="project" value="InterPro"/>
</dbReference>
<dbReference type="InterPro" id="IPR050770">
    <property type="entry name" value="Intradiol_RC_Dioxygenase"/>
</dbReference>
<protein>
    <submittedName>
        <fullName evidence="10">Catechol 1,2-dioxygenase/hydroxyquinol 1,2-dioxygenase</fullName>
    </submittedName>
</protein>
<reference evidence="11" key="1">
    <citation type="submission" date="2016-11" db="EMBL/GenBank/DDBJ databases">
        <authorList>
            <person name="Varghese N."/>
            <person name="Submissions S."/>
        </authorList>
    </citation>
    <scope>NUCLEOTIDE SEQUENCE [LARGE SCALE GENOMIC DNA]</scope>
    <source>
        <strain evidence="11">GAS401</strain>
    </source>
</reference>
<keyword evidence="11" id="KW-1185">Reference proteome</keyword>
<dbReference type="RefSeq" id="WP_072817637.1">
    <property type="nucleotide sequence ID" value="NZ_LT670849.1"/>
</dbReference>
<gene>
    <name evidence="10" type="ORF">SAMN05444170_1880</name>
</gene>
<feature type="region of interest" description="Disordered" evidence="7">
    <location>
        <begin position="283"/>
        <end position="303"/>
    </location>
</feature>
<dbReference type="GO" id="GO:0018576">
    <property type="term" value="F:catechol 1,2-dioxygenase activity"/>
    <property type="evidence" value="ECO:0007669"/>
    <property type="project" value="InterPro"/>
</dbReference>
<dbReference type="EMBL" id="LT670849">
    <property type="protein sequence ID" value="SHN70917.1"/>
    <property type="molecule type" value="Genomic_DNA"/>
</dbReference>
<accession>A0A1M7TJM2</accession>
<proteinExistence type="inferred from homology"/>
<keyword evidence="3" id="KW-0479">Metal-binding</keyword>
<name>A0A1M7TJM2_9BRAD</name>
<sequence length="303" mass="32714">MQELTPENITQAVLDQMASTPNPRMKEIMASAVKHLHAFAKDVNLTPAEWIKGIAFMTAVGKICTPARQEFILLSDTLGLSALVNGLHDETAMEEGTNTSLLGPFYRETTPNLAAGSQIARHVDPGTEIVLYGRVTDVNGKPLAGATVSLWQTSATGLYDIQEDPASVDYRGIFTTDAKGLFMLRTVKPLGYSIPMDGPVGEMITAQRRHGMRPAHIHFLVGAPGYRELVTALYLRDDPHLADDVVFGSSGDLAVDINPKDPECPIPGLPSIRFDMRLSRETEADRAGGRVGADPAAILKQPA</sequence>
<keyword evidence="4 10" id="KW-0223">Dioxygenase</keyword>
<dbReference type="InterPro" id="IPR015889">
    <property type="entry name" value="Intradiol_dOase_core"/>
</dbReference>
<keyword evidence="6" id="KW-0408">Iron</keyword>
<evidence type="ECO:0000256" key="4">
    <source>
        <dbReference type="ARBA" id="ARBA00022964"/>
    </source>
</evidence>
<dbReference type="InterPro" id="IPR007535">
    <property type="entry name" value="Catechol_dOase_N"/>
</dbReference>
<evidence type="ECO:0000256" key="7">
    <source>
        <dbReference type="SAM" id="MobiDB-lite"/>
    </source>
</evidence>
<dbReference type="InterPro" id="IPR000627">
    <property type="entry name" value="Intradiol_dOase_C"/>
</dbReference>
<evidence type="ECO:0000313" key="10">
    <source>
        <dbReference type="EMBL" id="SHN70917.1"/>
    </source>
</evidence>
<comment type="similarity">
    <text evidence="2">Belongs to the intradiol ring-cleavage dioxygenase family.</text>
</comment>
<evidence type="ECO:0000256" key="6">
    <source>
        <dbReference type="ARBA" id="ARBA00023004"/>
    </source>
</evidence>
<dbReference type="PANTHER" id="PTHR33711:SF7">
    <property type="entry name" value="INTRADIOL RING-CLEAVAGE DIOXYGENASES DOMAIN-CONTAINING PROTEIN-RELATED"/>
    <property type="match status" value="1"/>
</dbReference>
<evidence type="ECO:0000313" key="11">
    <source>
        <dbReference type="Proteomes" id="UP000184096"/>
    </source>
</evidence>
<evidence type="ECO:0000259" key="8">
    <source>
        <dbReference type="Pfam" id="PF00775"/>
    </source>
</evidence>